<evidence type="ECO:0000256" key="3">
    <source>
        <dbReference type="PROSITE-ProRule" id="PRU10133"/>
    </source>
</evidence>
<feature type="domain" description="UBC core" evidence="5">
    <location>
        <begin position="2"/>
        <end position="149"/>
    </location>
</feature>
<proteinExistence type="inferred from homology"/>
<keyword evidence="4" id="KW-0547">Nucleotide-binding</keyword>
<keyword evidence="4" id="KW-0067">ATP-binding</keyword>
<dbReference type="InterPro" id="IPR023313">
    <property type="entry name" value="UBQ-conjugating_AS"/>
</dbReference>
<dbReference type="PROSITE" id="PS50127">
    <property type="entry name" value="UBC_2"/>
    <property type="match status" value="1"/>
</dbReference>
<keyword evidence="1" id="KW-0808">Transferase</keyword>
<accession>A0ABR4NBP6</accession>
<dbReference type="EMBL" id="JADGIZ020000013">
    <property type="protein sequence ID" value="KAL2916945.1"/>
    <property type="molecule type" value="Genomic_DNA"/>
</dbReference>
<dbReference type="InterPro" id="IPR016135">
    <property type="entry name" value="UBQ-conjugating_enzyme/RWD"/>
</dbReference>
<dbReference type="Proteomes" id="UP001527925">
    <property type="component" value="Unassembled WGS sequence"/>
</dbReference>
<evidence type="ECO:0000259" key="5">
    <source>
        <dbReference type="PROSITE" id="PS50127"/>
    </source>
</evidence>
<gene>
    <name evidence="6" type="ORF">HK105_203377</name>
</gene>
<reference evidence="6 7" key="1">
    <citation type="submission" date="2023-09" db="EMBL/GenBank/DDBJ databases">
        <title>Pangenome analysis of Batrachochytrium dendrobatidis and related Chytrids.</title>
        <authorList>
            <person name="Yacoub M.N."/>
            <person name="Stajich J.E."/>
            <person name="James T.Y."/>
        </authorList>
    </citation>
    <scope>NUCLEOTIDE SEQUENCE [LARGE SCALE GENOMIC DNA]</scope>
    <source>
        <strain evidence="6 7">JEL0888</strain>
    </source>
</reference>
<evidence type="ECO:0000256" key="4">
    <source>
        <dbReference type="RuleBase" id="RU362109"/>
    </source>
</evidence>
<comment type="caution">
    <text evidence="6">The sequence shown here is derived from an EMBL/GenBank/DDBJ whole genome shotgun (WGS) entry which is preliminary data.</text>
</comment>
<evidence type="ECO:0000313" key="6">
    <source>
        <dbReference type="EMBL" id="KAL2916945.1"/>
    </source>
</evidence>
<evidence type="ECO:0000313" key="7">
    <source>
        <dbReference type="Proteomes" id="UP001527925"/>
    </source>
</evidence>
<comment type="similarity">
    <text evidence="4">Belongs to the ubiquitin-conjugating enzyme family.</text>
</comment>
<name>A0ABR4NBP6_9FUNG</name>
<dbReference type="PROSITE" id="PS00183">
    <property type="entry name" value="UBC_1"/>
    <property type="match status" value="1"/>
</dbReference>
<organism evidence="6 7">
    <name type="scientific">Polyrhizophydium stewartii</name>
    <dbReference type="NCBI Taxonomy" id="2732419"/>
    <lineage>
        <taxon>Eukaryota</taxon>
        <taxon>Fungi</taxon>
        <taxon>Fungi incertae sedis</taxon>
        <taxon>Chytridiomycota</taxon>
        <taxon>Chytridiomycota incertae sedis</taxon>
        <taxon>Chytridiomycetes</taxon>
        <taxon>Rhizophydiales</taxon>
        <taxon>Rhizophydiales incertae sedis</taxon>
        <taxon>Polyrhizophydium</taxon>
    </lineage>
</organism>
<keyword evidence="7" id="KW-1185">Reference proteome</keyword>
<evidence type="ECO:0000256" key="1">
    <source>
        <dbReference type="ARBA" id="ARBA00022679"/>
    </source>
</evidence>
<dbReference type="SMART" id="SM00212">
    <property type="entry name" value="UBCc"/>
    <property type="match status" value="1"/>
</dbReference>
<dbReference type="Pfam" id="PF00179">
    <property type="entry name" value="UQ_con"/>
    <property type="match status" value="1"/>
</dbReference>
<dbReference type="CDD" id="cd23815">
    <property type="entry name" value="UBCc_SpUBC14-like"/>
    <property type="match status" value="1"/>
</dbReference>
<keyword evidence="2 4" id="KW-0833">Ubl conjugation pathway</keyword>
<dbReference type="Gene3D" id="3.10.110.10">
    <property type="entry name" value="Ubiquitin Conjugating Enzyme"/>
    <property type="match status" value="1"/>
</dbReference>
<sequence>MAATKRVAKEYADLTKAPLPNVSVGLDGDDLMNWKGVITGPTGSTYQGGLFRVAIKFPKDYPFKPPKITFRTKIYHPNVDSDGAICLALLKTDIWKPATKISDVLIALAQLLAEPNPDDPLVASIAEQYNQDREKFVKTAKEWVAKYAQ</sequence>
<dbReference type="SUPFAM" id="SSF54495">
    <property type="entry name" value="UBC-like"/>
    <property type="match status" value="1"/>
</dbReference>
<protein>
    <recommendedName>
        <fullName evidence="5">UBC core domain-containing protein</fullName>
    </recommendedName>
</protein>
<dbReference type="InterPro" id="IPR000608">
    <property type="entry name" value="UBC"/>
</dbReference>
<feature type="active site" description="Glycyl thioester intermediate" evidence="3">
    <location>
        <position position="86"/>
    </location>
</feature>
<dbReference type="PANTHER" id="PTHR24068">
    <property type="entry name" value="UBIQUITIN-CONJUGATING ENZYME E2"/>
    <property type="match status" value="1"/>
</dbReference>
<evidence type="ECO:0000256" key="2">
    <source>
        <dbReference type="ARBA" id="ARBA00022786"/>
    </source>
</evidence>